<evidence type="ECO:0000313" key="10">
    <source>
        <dbReference type="Proteomes" id="UP001557470"/>
    </source>
</evidence>
<dbReference type="PANTHER" id="PTHR25462">
    <property type="entry name" value="BONUS, ISOFORM C-RELATED"/>
    <property type="match status" value="1"/>
</dbReference>
<reference evidence="9 10" key="1">
    <citation type="submission" date="2024-06" db="EMBL/GenBank/DDBJ databases">
        <authorList>
            <person name="Pan Q."/>
            <person name="Wen M."/>
            <person name="Jouanno E."/>
            <person name="Zahm M."/>
            <person name="Klopp C."/>
            <person name="Cabau C."/>
            <person name="Louis A."/>
            <person name="Berthelot C."/>
            <person name="Parey E."/>
            <person name="Roest Crollius H."/>
            <person name="Montfort J."/>
            <person name="Robinson-Rechavi M."/>
            <person name="Bouchez O."/>
            <person name="Lampietro C."/>
            <person name="Lopez Roques C."/>
            <person name="Donnadieu C."/>
            <person name="Postlethwait J."/>
            <person name="Bobe J."/>
            <person name="Verreycken H."/>
            <person name="Guiguen Y."/>
        </authorList>
    </citation>
    <scope>NUCLEOTIDE SEQUENCE [LARGE SCALE GENOMIC DNA]</scope>
    <source>
        <strain evidence="9">Up_M1</strain>
        <tissue evidence="9">Testis</tissue>
    </source>
</reference>
<dbReference type="Proteomes" id="UP001557470">
    <property type="component" value="Unassembled WGS sequence"/>
</dbReference>
<dbReference type="SUPFAM" id="SSF57850">
    <property type="entry name" value="RING/U-box"/>
    <property type="match status" value="1"/>
</dbReference>
<feature type="region of interest" description="Disordered" evidence="6">
    <location>
        <begin position="671"/>
        <end position="712"/>
    </location>
</feature>
<dbReference type="CDD" id="cd19775">
    <property type="entry name" value="Bbox2_TIF1_C-VI"/>
    <property type="match status" value="1"/>
</dbReference>
<dbReference type="SUPFAM" id="SSF57845">
    <property type="entry name" value="B-box zinc-binding domain"/>
    <property type="match status" value="1"/>
</dbReference>
<keyword evidence="3" id="KW-0862">Zinc</keyword>
<dbReference type="PANTHER" id="PTHR25462:SF299">
    <property type="entry name" value="E3 UBIQUITIN-PROTEIN LIGASE TRIM56"/>
    <property type="match status" value="1"/>
</dbReference>
<evidence type="ECO:0000256" key="5">
    <source>
        <dbReference type="SAM" id="Coils"/>
    </source>
</evidence>
<name>A0ABD0WX68_UMBPY</name>
<feature type="compositionally biased region" description="Polar residues" evidence="6">
    <location>
        <begin position="412"/>
        <end position="426"/>
    </location>
</feature>
<feature type="region of interest" description="Disordered" evidence="6">
    <location>
        <begin position="1039"/>
        <end position="1058"/>
    </location>
</feature>
<feature type="compositionally biased region" description="Basic and acidic residues" evidence="6">
    <location>
        <begin position="683"/>
        <end position="693"/>
    </location>
</feature>
<dbReference type="InterPro" id="IPR001841">
    <property type="entry name" value="Znf_RING"/>
</dbReference>
<feature type="compositionally biased region" description="Polar residues" evidence="6">
    <location>
        <begin position="671"/>
        <end position="682"/>
    </location>
</feature>
<evidence type="ECO:0000313" key="9">
    <source>
        <dbReference type="EMBL" id="KAL0984881.1"/>
    </source>
</evidence>
<evidence type="ECO:0000256" key="4">
    <source>
        <dbReference type="PROSITE-ProRule" id="PRU00024"/>
    </source>
</evidence>
<keyword evidence="1" id="KW-0479">Metal-binding</keyword>
<keyword evidence="10" id="KW-1185">Reference proteome</keyword>
<evidence type="ECO:0000256" key="6">
    <source>
        <dbReference type="SAM" id="MobiDB-lite"/>
    </source>
</evidence>
<dbReference type="InterPro" id="IPR001965">
    <property type="entry name" value="Znf_PHD"/>
</dbReference>
<dbReference type="CDD" id="cd15541">
    <property type="entry name" value="PHD_TIF1_like"/>
    <property type="match status" value="1"/>
</dbReference>
<organism evidence="9 10">
    <name type="scientific">Umbra pygmaea</name>
    <name type="common">Eastern mudminnow</name>
    <dbReference type="NCBI Taxonomy" id="75934"/>
    <lineage>
        <taxon>Eukaryota</taxon>
        <taxon>Metazoa</taxon>
        <taxon>Chordata</taxon>
        <taxon>Craniata</taxon>
        <taxon>Vertebrata</taxon>
        <taxon>Euteleostomi</taxon>
        <taxon>Actinopterygii</taxon>
        <taxon>Neopterygii</taxon>
        <taxon>Teleostei</taxon>
        <taxon>Protacanthopterygii</taxon>
        <taxon>Esociformes</taxon>
        <taxon>Umbridae</taxon>
        <taxon>Umbra</taxon>
    </lineage>
</organism>
<keyword evidence="2 4" id="KW-0863">Zinc-finger</keyword>
<dbReference type="InterPro" id="IPR047153">
    <property type="entry name" value="TRIM45/56/19-like"/>
</dbReference>
<dbReference type="PROSITE" id="PS50119">
    <property type="entry name" value="ZF_BBOX"/>
    <property type="match status" value="2"/>
</dbReference>
<gene>
    <name evidence="9" type="ORF">UPYG_G00149890</name>
</gene>
<feature type="domain" description="RING-type" evidence="7">
    <location>
        <begin position="30"/>
        <end position="78"/>
    </location>
</feature>
<evidence type="ECO:0000259" key="8">
    <source>
        <dbReference type="PROSITE" id="PS50119"/>
    </source>
</evidence>
<feature type="compositionally biased region" description="Polar residues" evidence="6">
    <location>
        <begin position="444"/>
        <end position="466"/>
    </location>
</feature>
<dbReference type="SMART" id="SM00249">
    <property type="entry name" value="PHD"/>
    <property type="match status" value="1"/>
</dbReference>
<feature type="compositionally biased region" description="Low complexity" evidence="6">
    <location>
        <begin position="740"/>
        <end position="750"/>
    </location>
</feature>
<dbReference type="AlphaFoldDB" id="A0ABD0WX68"/>
<evidence type="ECO:0000256" key="2">
    <source>
        <dbReference type="ARBA" id="ARBA00022771"/>
    </source>
</evidence>
<feature type="compositionally biased region" description="Polar residues" evidence="6">
    <location>
        <begin position="369"/>
        <end position="401"/>
    </location>
</feature>
<proteinExistence type="predicted"/>
<feature type="coiled-coil region" evidence="5">
    <location>
        <begin position="196"/>
        <end position="230"/>
    </location>
</feature>
<dbReference type="SUPFAM" id="SSF57903">
    <property type="entry name" value="FYVE/PHD zinc finger"/>
    <property type="match status" value="1"/>
</dbReference>
<dbReference type="Pfam" id="PF00643">
    <property type="entry name" value="zf-B_box"/>
    <property type="match status" value="1"/>
</dbReference>
<dbReference type="Gene3D" id="3.30.40.10">
    <property type="entry name" value="Zinc/RING finger domain, C3HC4 (zinc finger)"/>
    <property type="match status" value="2"/>
</dbReference>
<sequence>MNPPGGQAGSSLPIESGPKLGKETGACGKCVGCGITLSQERNPQLLPCLHSTCQACIPTNHSGIHKDVFVSPTCPSCDLPYNLQEVTDNVILKSSSNELWTGNVKCTCCEELVASGWCTECREALCSECVSAHRRVKVTRDHTIQLQPPKGVSTPTVFCVTHKHEPIKLFCLTCNQLTCRDCQLIDHRNHSFQFFREALLSQKEQIRALVQRLRQQRETVKQSIQDMDGRLLDITETKSKLRESLRRIIIATVQILKARSISIYGYVEHMFDSEVVGIETRRRVLDKLGERQEYIDDFVEKALNLEDFFALLSVKDQIVSQLQCVLSQNTAPPGSMLALQLVVNKDFEQQVSSFCNIIGDIVPFAKSQVSQDVSPSNPETNQGSMNVPAGQNASSTSTSTHPVPAPHDPSLQGPSPSCSATSSPLNQPYLPSHLPPPYPKRSQHPSSNNANPQAVPSTLAPSNSAQQSTVPCLGVQSHLVPTNHAQFSAVLPFISSDLQPKEATPRLYCKFTAAPLPGSGQPRRGKDGKSWTFHTYCPKKGFPPPLHQPTSVNAPNLPPHSEIDISVPNLTSEDLHENINLPECQLLRALHRPPPNFNPVLPVKALADSPCDRGLLPTREPECPGRENEPTSTVTELEGLEGPSAWGEQHGDASLDRISADPRFAGTVGKTATHTSKQMESNQVKENRSEHFTVNHWRPGQPSSTGNTIEGRLSPCTNKTSSLLAPKIPPSKPNNHQPLSSVDVNTDTSTTSWQPRVSLFRLPISTFPPGCHFPQFLLVQGANKNEIILREIKEDPQSYGNDSPPPESDDLQWTRALSSPESPPVLQCVSCAACRTAGGSLLCVACGRGYHRDCHIPPIGPSFWEDWKCSLCQDLDDDIDPYVADRHRTMCLTLADQRKCEHLLLFLRCENDQNILSSTTESPSESICLDSIHGRLLRHRSPPYRTSSEFVSDIWVLFDTILLNSKDQDSIIKLRGNFQVKLGEVFGTSLHPSLLSLPKSSCVERKIDDQAKGPTAAVILNKMRDFVKTIGVAEHLRRQSQETNIENGTKRRRLNSEH</sequence>
<protein>
    <submittedName>
        <fullName evidence="9">Uncharacterized protein</fullName>
    </submittedName>
</protein>
<keyword evidence="5" id="KW-0175">Coiled coil</keyword>
<comment type="caution">
    <text evidence="9">The sequence shown here is derived from an EMBL/GenBank/DDBJ whole genome shotgun (WGS) entry which is preliminary data.</text>
</comment>
<dbReference type="PROSITE" id="PS50089">
    <property type="entry name" value="ZF_RING_2"/>
    <property type="match status" value="1"/>
</dbReference>
<dbReference type="Gene3D" id="3.30.160.60">
    <property type="entry name" value="Classic Zinc Finger"/>
    <property type="match status" value="1"/>
</dbReference>
<evidence type="ECO:0000259" key="7">
    <source>
        <dbReference type="PROSITE" id="PS50089"/>
    </source>
</evidence>
<dbReference type="GO" id="GO:0008270">
    <property type="term" value="F:zinc ion binding"/>
    <property type="evidence" value="ECO:0007669"/>
    <property type="project" value="UniProtKB-KW"/>
</dbReference>
<dbReference type="EMBL" id="JAGEUA010000004">
    <property type="protein sequence ID" value="KAL0984881.1"/>
    <property type="molecule type" value="Genomic_DNA"/>
</dbReference>
<feature type="domain" description="B box-type" evidence="8">
    <location>
        <begin position="101"/>
        <end position="147"/>
    </location>
</feature>
<feature type="region of interest" description="Disordered" evidence="6">
    <location>
        <begin position="369"/>
        <end position="466"/>
    </location>
</feature>
<accession>A0ABD0WX68</accession>
<dbReference type="SMART" id="SM00336">
    <property type="entry name" value="BBOX"/>
    <property type="match status" value="2"/>
</dbReference>
<feature type="region of interest" description="Disordered" evidence="6">
    <location>
        <begin position="725"/>
        <end position="750"/>
    </location>
</feature>
<dbReference type="InterPro" id="IPR013083">
    <property type="entry name" value="Znf_RING/FYVE/PHD"/>
</dbReference>
<feature type="domain" description="B box-type" evidence="8">
    <location>
        <begin position="154"/>
        <end position="195"/>
    </location>
</feature>
<dbReference type="InterPro" id="IPR000315">
    <property type="entry name" value="Znf_B-box"/>
</dbReference>
<evidence type="ECO:0000256" key="1">
    <source>
        <dbReference type="ARBA" id="ARBA00022723"/>
    </source>
</evidence>
<dbReference type="SMART" id="SM00184">
    <property type="entry name" value="RING"/>
    <property type="match status" value="2"/>
</dbReference>
<evidence type="ECO:0000256" key="3">
    <source>
        <dbReference type="ARBA" id="ARBA00022833"/>
    </source>
</evidence>
<dbReference type="InterPro" id="IPR011011">
    <property type="entry name" value="Znf_FYVE_PHD"/>
</dbReference>